<dbReference type="OrthoDB" id="9769353at2"/>
<dbReference type="CDD" id="cd00338">
    <property type="entry name" value="Ser_Recombinase"/>
    <property type="match status" value="1"/>
</dbReference>
<dbReference type="Pfam" id="PF13408">
    <property type="entry name" value="Zn_ribbon_recom"/>
    <property type="match status" value="1"/>
</dbReference>
<dbReference type="InterPro" id="IPR036162">
    <property type="entry name" value="Resolvase-like_N_sf"/>
</dbReference>
<dbReference type="EMBL" id="VSDO01000005">
    <property type="protein sequence ID" value="TYA10978.1"/>
    <property type="molecule type" value="Genomic_DNA"/>
</dbReference>
<reference evidence="4 5" key="1">
    <citation type="submission" date="2019-08" db="EMBL/GenBank/DDBJ databases">
        <title>Genome sequencing of Paenibacillus faecis DSM 23593(T).</title>
        <authorList>
            <person name="Kook J.-K."/>
            <person name="Park S.-N."/>
            <person name="Lim Y.K."/>
        </authorList>
    </citation>
    <scope>NUCLEOTIDE SEQUENCE [LARGE SCALE GENOMIC DNA]</scope>
    <source>
        <strain evidence="4 5">DSM 23593</strain>
    </source>
</reference>
<dbReference type="InterPro" id="IPR011109">
    <property type="entry name" value="DNA_bind_recombinase_dom"/>
</dbReference>
<keyword evidence="5" id="KW-1185">Reference proteome</keyword>
<dbReference type="GO" id="GO:0003677">
    <property type="term" value="F:DNA binding"/>
    <property type="evidence" value="ECO:0007669"/>
    <property type="project" value="InterPro"/>
</dbReference>
<dbReference type="AlphaFoldDB" id="A0A5D0CM97"/>
<dbReference type="PROSITE" id="PS51737">
    <property type="entry name" value="RECOMBINASE_DNA_BIND"/>
    <property type="match status" value="1"/>
</dbReference>
<dbReference type="Pfam" id="PF00239">
    <property type="entry name" value="Resolvase"/>
    <property type="match status" value="1"/>
</dbReference>
<feature type="domain" description="Resolvase/invertase-type recombinase catalytic" evidence="2">
    <location>
        <begin position="25"/>
        <end position="172"/>
    </location>
</feature>
<dbReference type="InterPro" id="IPR050639">
    <property type="entry name" value="SSR_resolvase"/>
</dbReference>
<protein>
    <submittedName>
        <fullName evidence="4">Recombinase family protein</fullName>
    </submittedName>
</protein>
<dbReference type="GO" id="GO:0000150">
    <property type="term" value="F:DNA strand exchange activity"/>
    <property type="evidence" value="ECO:0007669"/>
    <property type="project" value="InterPro"/>
</dbReference>
<evidence type="ECO:0000313" key="5">
    <source>
        <dbReference type="Proteomes" id="UP000325218"/>
    </source>
</evidence>
<dbReference type="SMART" id="SM00857">
    <property type="entry name" value="Resolvase"/>
    <property type="match status" value="1"/>
</dbReference>
<dbReference type="SUPFAM" id="SSF53041">
    <property type="entry name" value="Resolvase-like"/>
    <property type="match status" value="1"/>
</dbReference>
<evidence type="ECO:0000259" key="3">
    <source>
        <dbReference type="PROSITE" id="PS51737"/>
    </source>
</evidence>
<dbReference type="PANTHER" id="PTHR30461:SF23">
    <property type="entry name" value="DNA RECOMBINASE-RELATED"/>
    <property type="match status" value="1"/>
</dbReference>
<dbReference type="InterPro" id="IPR025827">
    <property type="entry name" value="Zn_ribbon_recom_dom"/>
</dbReference>
<comment type="caution">
    <text evidence="4">The sequence shown here is derived from an EMBL/GenBank/DDBJ whole genome shotgun (WGS) entry which is preliminary data.</text>
</comment>
<evidence type="ECO:0000259" key="2">
    <source>
        <dbReference type="PROSITE" id="PS51736"/>
    </source>
</evidence>
<feature type="domain" description="Recombinase" evidence="3">
    <location>
        <begin position="181"/>
        <end position="323"/>
    </location>
</feature>
<feature type="coiled-coil region" evidence="1">
    <location>
        <begin position="422"/>
        <end position="484"/>
    </location>
</feature>
<dbReference type="InterPro" id="IPR006119">
    <property type="entry name" value="Resolv_N"/>
</dbReference>
<dbReference type="InterPro" id="IPR038109">
    <property type="entry name" value="DNA_bind_recomb_sf"/>
</dbReference>
<sequence length="542" mass="62995">MGLCRTIWKKFCPNILRRKYVMIKSDRSYVRVSTLKESQQDSPEHQESFIREVAAREGIEIDKVYEDRDTATSIVSRSDVQQMIEDAKRGEIRSIWFASLSRFSRDALDAISLKRILVNALKIRVVSIEDGYDSAKKDDELLFGIKSVVNQNTSGDISISSRRGIRKSALEDGNIIASKPAFGYKKVTVDKRKTYEIIPEQAAIVELIYDLYIGGMGDKTIVNYLNGDNPEGMFYKSYTGKPWGLSTVQSILRNPTYTGYNVSGRYTTEVVYDDITDLMNRRKKLVQRPEAEWEWAEKQTHPAIIPLEKYRHVQEIRLERGGAFRGGRRAFVNVFAKLIFCAECGSAMVTMKSRNRARDKEYRYLLCSRHRRVGDIGCANGKWIPYNDMRDEIITEVLSRISKKLKSLESKGTLEIETSMPKNDLDKEKRKLEKRIEDNRKLLFEIRRQHMLGDIERSQYEFEREQYELEIKEIEKRLAVIYAEEKRSLDIERLVKDAKRALRELSEMKSYTDVEKTRALLQQVLKRIDVSKTGDIDIKTYV</sequence>
<dbReference type="Pfam" id="PF07508">
    <property type="entry name" value="Recombinase"/>
    <property type="match status" value="1"/>
</dbReference>
<dbReference type="Proteomes" id="UP000325218">
    <property type="component" value="Unassembled WGS sequence"/>
</dbReference>
<proteinExistence type="predicted"/>
<evidence type="ECO:0000256" key="1">
    <source>
        <dbReference type="SAM" id="Coils"/>
    </source>
</evidence>
<evidence type="ECO:0000313" key="4">
    <source>
        <dbReference type="EMBL" id="TYA10978.1"/>
    </source>
</evidence>
<organism evidence="4 5">
    <name type="scientific">Paenibacillus faecis</name>
    <dbReference type="NCBI Taxonomy" id="862114"/>
    <lineage>
        <taxon>Bacteria</taxon>
        <taxon>Bacillati</taxon>
        <taxon>Bacillota</taxon>
        <taxon>Bacilli</taxon>
        <taxon>Bacillales</taxon>
        <taxon>Paenibacillaceae</taxon>
        <taxon>Paenibacillus</taxon>
    </lineage>
</organism>
<name>A0A5D0CM97_9BACL</name>
<dbReference type="Gene3D" id="3.90.1750.20">
    <property type="entry name" value="Putative Large Serine Recombinase, Chain B, Domain 2"/>
    <property type="match status" value="1"/>
</dbReference>
<gene>
    <name evidence="4" type="ORF">FRY98_24745</name>
</gene>
<keyword evidence="1" id="KW-0175">Coiled coil</keyword>
<dbReference type="PANTHER" id="PTHR30461">
    <property type="entry name" value="DNA-INVERTASE FROM LAMBDOID PROPHAGE"/>
    <property type="match status" value="1"/>
</dbReference>
<accession>A0A5D0CM97</accession>
<dbReference type="PROSITE" id="PS51736">
    <property type="entry name" value="RECOMBINASES_3"/>
    <property type="match status" value="1"/>
</dbReference>
<dbReference type="Gene3D" id="3.40.50.1390">
    <property type="entry name" value="Resolvase, N-terminal catalytic domain"/>
    <property type="match status" value="1"/>
</dbReference>